<evidence type="ECO:0000256" key="7">
    <source>
        <dbReference type="ARBA" id="ARBA00023136"/>
    </source>
</evidence>
<evidence type="ECO:0000256" key="6">
    <source>
        <dbReference type="ARBA" id="ARBA00022989"/>
    </source>
</evidence>
<organism evidence="11 12">
    <name type="scientific">Vagococcus vulneris</name>
    <dbReference type="NCBI Taxonomy" id="1977869"/>
    <lineage>
        <taxon>Bacteria</taxon>
        <taxon>Bacillati</taxon>
        <taxon>Bacillota</taxon>
        <taxon>Bacilli</taxon>
        <taxon>Lactobacillales</taxon>
        <taxon>Enterococcaceae</taxon>
        <taxon>Vagococcus</taxon>
    </lineage>
</organism>
<dbReference type="OrthoDB" id="9807778at2"/>
<dbReference type="PANTHER" id="PTHR48090">
    <property type="entry name" value="UNDECAPRENYL-PHOSPHATE 4-DEOXY-4-FORMAMIDO-L-ARABINOSE TRANSFERASE-RELATED"/>
    <property type="match status" value="1"/>
</dbReference>
<name>A0A429ZWY6_9ENTE</name>
<keyword evidence="12" id="KW-1185">Reference proteome</keyword>
<sequence length="319" mass="37188">MRLISICIPMYNESDNINEFYRQINDTLKPLDHKYNFEFLFINDGSMDDSVDKVRELRKNDKRVKFVDLSRNYGKEIAMAAGFDYAQGDAVITMDADLQHPPKTILEMVKYWEEGYQDVYGKRRERKGESWFKKKCSELYYKILRKFSKVPVLSGVGDYRLLDKVCINGIRRMRETQRYTKGLYMWIGYRKKEVLFDAEERFSGETKWKFTDLVGLALDGITSNTTFPLKISTFVGVVVSLISFVYMIFVLISTLIFGNSVPGYPTLVILILFLGGFQLLSLGILGEYLGKIFMETKDRPLYFIQSYCDEEEDIDEKNS</sequence>
<feature type="domain" description="Glycosyltransferase 2-like" evidence="10">
    <location>
        <begin position="5"/>
        <end position="161"/>
    </location>
</feature>
<dbReference type="RefSeq" id="WP_125984299.1">
    <property type="nucleotide sequence ID" value="NZ_NGJS01000011.1"/>
</dbReference>
<dbReference type="InterPro" id="IPR001173">
    <property type="entry name" value="Glyco_trans_2-like"/>
</dbReference>
<evidence type="ECO:0000256" key="2">
    <source>
        <dbReference type="ARBA" id="ARBA00022475"/>
    </source>
</evidence>
<feature type="transmembrane region" description="Helical" evidence="9">
    <location>
        <begin position="264"/>
        <end position="289"/>
    </location>
</feature>
<dbReference type="AlphaFoldDB" id="A0A429ZWY6"/>
<dbReference type="InterPro" id="IPR029044">
    <property type="entry name" value="Nucleotide-diphossugar_trans"/>
</dbReference>
<keyword evidence="2" id="KW-1003">Cell membrane</keyword>
<dbReference type="EMBL" id="NGJS01000011">
    <property type="protein sequence ID" value="RST98320.1"/>
    <property type="molecule type" value="Genomic_DNA"/>
</dbReference>
<keyword evidence="6 9" id="KW-1133">Transmembrane helix</keyword>
<protein>
    <submittedName>
        <fullName evidence="11">Glycosyltransferase</fullName>
    </submittedName>
</protein>
<evidence type="ECO:0000256" key="5">
    <source>
        <dbReference type="ARBA" id="ARBA00022692"/>
    </source>
</evidence>
<keyword evidence="5 9" id="KW-0812">Transmembrane</keyword>
<reference evidence="11 12" key="1">
    <citation type="submission" date="2017-05" db="EMBL/GenBank/DDBJ databases">
        <title>Vagococcus spp. assemblies.</title>
        <authorList>
            <person name="Gulvik C.A."/>
        </authorList>
    </citation>
    <scope>NUCLEOTIDE SEQUENCE [LARGE SCALE GENOMIC DNA]</scope>
    <source>
        <strain evidence="11 12">SS1995</strain>
    </source>
</reference>
<dbReference type="FunFam" id="3.90.550.10:FF:000079">
    <property type="entry name" value="Probable glycosyl transferase"/>
    <property type="match status" value="1"/>
</dbReference>
<evidence type="ECO:0000256" key="1">
    <source>
        <dbReference type="ARBA" id="ARBA00004651"/>
    </source>
</evidence>
<evidence type="ECO:0000256" key="3">
    <source>
        <dbReference type="ARBA" id="ARBA00022676"/>
    </source>
</evidence>
<gene>
    <name evidence="11" type="ORF">CBF37_08400</name>
</gene>
<dbReference type="CDD" id="cd04187">
    <property type="entry name" value="DPM1_like_bac"/>
    <property type="match status" value="1"/>
</dbReference>
<proteinExistence type="inferred from homology"/>
<dbReference type="GO" id="GO:0005886">
    <property type="term" value="C:plasma membrane"/>
    <property type="evidence" value="ECO:0007669"/>
    <property type="project" value="UniProtKB-SubCell"/>
</dbReference>
<dbReference type="Proteomes" id="UP000287857">
    <property type="component" value="Unassembled WGS sequence"/>
</dbReference>
<comment type="similarity">
    <text evidence="8">Belongs to the glycosyltransferase 2 family. GtrB subfamily.</text>
</comment>
<dbReference type="Gene3D" id="3.90.550.10">
    <property type="entry name" value="Spore Coat Polysaccharide Biosynthesis Protein SpsA, Chain A"/>
    <property type="match status" value="1"/>
</dbReference>
<comment type="subcellular location">
    <subcellularLocation>
        <location evidence="1">Cell membrane</location>
        <topology evidence="1">Multi-pass membrane protein</topology>
    </subcellularLocation>
</comment>
<evidence type="ECO:0000313" key="11">
    <source>
        <dbReference type="EMBL" id="RST98320.1"/>
    </source>
</evidence>
<feature type="transmembrane region" description="Helical" evidence="9">
    <location>
        <begin position="234"/>
        <end position="258"/>
    </location>
</feature>
<comment type="caution">
    <text evidence="11">The sequence shown here is derived from an EMBL/GenBank/DDBJ whole genome shotgun (WGS) entry which is preliminary data.</text>
</comment>
<evidence type="ECO:0000313" key="12">
    <source>
        <dbReference type="Proteomes" id="UP000287857"/>
    </source>
</evidence>
<dbReference type="Pfam" id="PF00535">
    <property type="entry name" value="Glycos_transf_2"/>
    <property type="match status" value="1"/>
</dbReference>
<evidence type="ECO:0000256" key="9">
    <source>
        <dbReference type="SAM" id="Phobius"/>
    </source>
</evidence>
<evidence type="ECO:0000259" key="10">
    <source>
        <dbReference type="Pfam" id="PF00535"/>
    </source>
</evidence>
<keyword evidence="7 9" id="KW-0472">Membrane</keyword>
<keyword evidence="4 11" id="KW-0808">Transferase</keyword>
<accession>A0A429ZWY6</accession>
<evidence type="ECO:0000256" key="8">
    <source>
        <dbReference type="ARBA" id="ARBA00038152"/>
    </source>
</evidence>
<dbReference type="SUPFAM" id="SSF53448">
    <property type="entry name" value="Nucleotide-diphospho-sugar transferases"/>
    <property type="match status" value="1"/>
</dbReference>
<evidence type="ECO:0000256" key="4">
    <source>
        <dbReference type="ARBA" id="ARBA00022679"/>
    </source>
</evidence>
<dbReference type="InterPro" id="IPR050256">
    <property type="entry name" value="Glycosyltransferase_2"/>
</dbReference>
<dbReference type="GO" id="GO:0016757">
    <property type="term" value="F:glycosyltransferase activity"/>
    <property type="evidence" value="ECO:0007669"/>
    <property type="project" value="UniProtKB-KW"/>
</dbReference>
<dbReference type="PANTHER" id="PTHR48090:SF8">
    <property type="entry name" value="GLYCOSYLTRANSFERASE CSBB-RELATED"/>
    <property type="match status" value="1"/>
</dbReference>
<keyword evidence="3" id="KW-0328">Glycosyltransferase</keyword>